<protein>
    <submittedName>
        <fullName evidence="1">Uncharacterized protein</fullName>
    </submittedName>
</protein>
<name>A0AAN1NRZ3_9GAMM</name>
<evidence type="ECO:0000313" key="1">
    <source>
        <dbReference type="EMBL" id="AVV38163.1"/>
    </source>
</evidence>
<sequence>MFDIRNEEFVFAVSPFERVVENDVDPVNHHWDWIKSFVEFSVTGVRIQYQTEFTVGGLKQLKEQFAAHYGAVIEQLEIEPFEFRSDLNQLNMLLRKVKGDDVVVIEYVLRPEAHADSVQVKGGFAIDESYFPGILSRLDEMIEWPGKPG</sequence>
<accession>A0AAN1NRZ3</accession>
<dbReference type="Proteomes" id="UP000241538">
    <property type="component" value="Chromosome"/>
</dbReference>
<organism evidence="1 2">
    <name type="scientific">Pantoea vagans</name>
    <dbReference type="NCBI Taxonomy" id="470934"/>
    <lineage>
        <taxon>Bacteria</taxon>
        <taxon>Pseudomonadati</taxon>
        <taxon>Pseudomonadota</taxon>
        <taxon>Gammaproteobacteria</taxon>
        <taxon>Enterobacterales</taxon>
        <taxon>Erwiniaceae</taxon>
        <taxon>Pantoea</taxon>
    </lineage>
</organism>
<dbReference type="RefSeq" id="WP_107319819.1">
    <property type="nucleotide sequence ID" value="NZ_CP028349.1"/>
</dbReference>
<evidence type="ECO:0000313" key="2">
    <source>
        <dbReference type="Proteomes" id="UP000241538"/>
    </source>
</evidence>
<proteinExistence type="predicted"/>
<dbReference type="AlphaFoldDB" id="A0AAN1NRZ3"/>
<gene>
    <name evidence="1" type="ORF">C9381_13565</name>
</gene>
<reference evidence="1 2" key="1">
    <citation type="journal article" date="2018" name="Int J Genomics">
        <title>Comparative Genomics Analysis of Plasmid pPV989-94 from a Clinical Isolate of Pantoea vagans PV989.</title>
        <authorList>
            <person name="Xu L."/>
            <person name="Yin M."/>
            <person name="Zhu T."/>
            <person name="Lu J."/>
            <person name="Bao Q."/>
        </authorList>
    </citation>
    <scope>NUCLEOTIDE SEQUENCE [LARGE SCALE GENOMIC DNA]</scope>
    <source>
        <strain evidence="1 2">PV989</strain>
    </source>
</reference>
<dbReference type="EMBL" id="CP028349">
    <property type="protein sequence ID" value="AVV38163.1"/>
    <property type="molecule type" value="Genomic_DNA"/>
</dbReference>